<reference evidence="3" key="1">
    <citation type="submission" date="2019-12" db="EMBL/GenBank/DDBJ databases">
        <title>Comparative genomics gives insights into the taxonomy of the Azoarcus-Aromatoleum group and reveals separate origins of nif in the plant-associated Azoarcus and non-plant-associated Aromatoleum sub-groups.</title>
        <authorList>
            <person name="Lafos M."/>
            <person name="Maluk M."/>
            <person name="Batista M."/>
            <person name="Junghare M."/>
            <person name="Carmona M."/>
            <person name="Faoro H."/>
            <person name="Cruz L.M."/>
            <person name="Battistoni F."/>
            <person name="De Souza E."/>
            <person name="Pedrosa F."/>
            <person name="Chen W.-M."/>
            <person name="Poole P.S."/>
            <person name="Dixon R.A."/>
            <person name="James E.K."/>
        </authorList>
    </citation>
    <scope>NUCLEOTIDE SEQUENCE</scope>
    <source>
        <strain evidence="3">LuFRes1</strain>
    </source>
</reference>
<comment type="caution">
    <text evidence="3">The sequence shown here is derived from an EMBL/GenBank/DDBJ whole genome shotgun (WGS) entry which is preliminary data.</text>
</comment>
<gene>
    <name evidence="3" type="ORF">GO606_20315</name>
</gene>
<evidence type="ECO:0000256" key="1">
    <source>
        <dbReference type="SAM" id="MobiDB-lite"/>
    </source>
</evidence>
<evidence type="ECO:0000259" key="2">
    <source>
        <dbReference type="Pfam" id="PF07693"/>
    </source>
</evidence>
<accession>A0ABX1PT05</accession>
<feature type="region of interest" description="Disordered" evidence="1">
    <location>
        <begin position="304"/>
        <end position="324"/>
    </location>
</feature>
<dbReference type="EMBL" id="WTVG01000118">
    <property type="protein sequence ID" value="NMG27003.1"/>
    <property type="molecule type" value="Genomic_DNA"/>
</dbReference>
<evidence type="ECO:0000313" key="4">
    <source>
        <dbReference type="Proteomes" id="UP000615989"/>
    </source>
</evidence>
<feature type="domain" description="KAP NTPase" evidence="2">
    <location>
        <begin position="20"/>
        <end position="93"/>
    </location>
</feature>
<dbReference type="InterPro" id="IPR011646">
    <property type="entry name" value="KAP_P-loop"/>
</dbReference>
<keyword evidence="4" id="KW-1185">Reference proteome</keyword>
<name>A0ABX1PT05_9RHOO</name>
<dbReference type="Pfam" id="PF07693">
    <property type="entry name" value="KAP_NTPase"/>
    <property type="match status" value="1"/>
</dbReference>
<proteinExistence type="predicted"/>
<organism evidence="3 4">
    <name type="scientific">Aromatoleum anaerobium</name>
    <dbReference type="NCBI Taxonomy" id="182180"/>
    <lineage>
        <taxon>Bacteria</taxon>
        <taxon>Pseudomonadati</taxon>
        <taxon>Pseudomonadota</taxon>
        <taxon>Betaproteobacteria</taxon>
        <taxon>Rhodocyclales</taxon>
        <taxon>Rhodocyclaceae</taxon>
        <taxon>Aromatoleum</taxon>
    </lineage>
</organism>
<sequence length="324" mass="35628">MGQRQWHPHFDAIALTDKTMNEAQQKVLELAKKGWSGLSAKDIRGAFGTEADKVAKEIDLADQLAHILASAEQIAGNPRLIKRFLNNLVIRETIARSQGMSIGFPELVKLQLFERCANAVGFEHLAKAVAASDDGKVQFLADLEAAAQKGNPWVAPTPWSQPFYEQWVKLAPQLGDVDLRPLMHLSRDRKLAIAAYDELSQEAQKMLDALVSATSVIPTLVDHIKALGESEAERVLTRLGRKARTEQFTSDSVARCLNITKAFPALGPQLALLLGEIPANRRPIALVPLLQNETWAAGELQRWESDADTPPQVKRAISAKRGKA</sequence>
<protein>
    <recommendedName>
        <fullName evidence="2">KAP NTPase domain-containing protein</fullName>
    </recommendedName>
</protein>
<evidence type="ECO:0000313" key="3">
    <source>
        <dbReference type="EMBL" id="NMG27003.1"/>
    </source>
</evidence>
<dbReference type="Proteomes" id="UP000615989">
    <property type="component" value="Unassembled WGS sequence"/>
</dbReference>